<dbReference type="Pfam" id="PF00271">
    <property type="entry name" value="Helicase_C"/>
    <property type="match status" value="1"/>
</dbReference>
<evidence type="ECO:0000256" key="3">
    <source>
        <dbReference type="SAM" id="Phobius"/>
    </source>
</evidence>
<dbReference type="InterPro" id="IPR003615">
    <property type="entry name" value="HNH_nuc"/>
</dbReference>
<dbReference type="GO" id="GO:0006281">
    <property type="term" value="P:DNA repair"/>
    <property type="evidence" value="ECO:0007669"/>
    <property type="project" value="TreeGrafter"/>
</dbReference>
<dbReference type="CDD" id="cd18793">
    <property type="entry name" value="SF2_C_SNF"/>
    <property type="match status" value="1"/>
</dbReference>
<dbReference type="GO" id="GO:0016787">
    <property type="term" value="F:hydrolase activity"/>
    <property type="evidence" value="ECO:0007669"/>
    <property type="project" value="UniProtKB-KW"/>
</dbReference>
<feature type="domain" description="Helicase C-terminal" evidence="5">
    <location>
        <begin position="248"/>
        <end position="418"/>
    </location>
</feature>
<dbReference type="GO" id="GO:0043596">
    <property type="term" value="C:nuclear replication fork"/>
    <property type="evidence" value="ECO:0007669"/>
    <property type="project" value="TreeGrafter"/>
</dbReference>
<dbReference type="InterPro" id="IPR001650">
    <property type="entry name" value="Helicase_C-like"/>
</dbReference>
<evidence type="ECO:0000256" key="1">
    <source>
        <dbReference type="ARBA" id="ARBA00022801"/>
    </source>
</evidence>
<name>A0AAP0WWE6_LIQFO</name>
<keyword evidence="3" id="KW-0472">Membrane</keyword>
<evidence type="ECO:0000259" key="4">
    <source>
        <dbReference type="PROSITE" id="PS51192"/>
    </source>
</evidence>
<evidence type="ECO:0008006" key="8">
    <source>
        <dbReference type="Google" id="ProtNLM"/>
    </source>
</evidence>
<dbReference type="PROSITE" id="PS51192">
    <property type="entry name" value="HELICASE_ATP_BIND_1"/>
    <property type="match status" value="1"/>
</dbReference>
<dbReference type="GO" id="GO:0003676">
    <property type="term" value="F:nucleic acid binding"/>
    <property type="evidence" value="ECO:0007669"/>
    <property type="project" value="InterPro"/>
</dbReference>
<keyword evidence="3" id="KW-0812">Transmembrane</keyword>
<keyword evidence="1" id="KW-0378">Hydrolase</keyword>
<dbReference type="PANTHER" id="PTHR45766">
    <property type="entry name" value="DNA ANNEALING HELICASE AND ENDONUCLEASE ZRANB3 FAMILY MEMBER"/>
    <property type="match status" value="1"/>
</dbReference>
<feature type="domain" description="Helicase ATP-binding" evidence="4">
    <location>
        <begin position="1"/>
        <end position="121"/>
    </location>
</feature>
<dbReference type="PROSITE" id="PS51194">
    <property type="entry name" value="HELICASE_CTER"/>
    <property type="match status" value="1"/>
</dbReference>
<dbReference type="Pfam" id="PF01844">
    <property type="entry name" value="HNH"/>
    <property type="match status" value="1"/>
</dbReference>
<dbReference type="InterPro" id="IPR014001">
    <property type="entry name" value="Helicase_ATP-bd"/>
</dbReference>
<dbReference type="InterPro" id="IPR002711">
    <property type="entry name" value="HNH"/>
</dbReference>
<dbReference type="AlphaFoldDB" id="A0AAP0WWE6"/>
<dbReference type="PANTHER" id="PTHR45766:SF5">
    <property type="entry name" value="SNF2 DOMAIN-CONTAINING PROTEIN _ HELICASE DOMAIN-CONTAINING PROTEIN _ HNH ENDONUCLEASE DOMAIN-CONTAINING PROTEIN"/>
    <property type="match status" value="1"/>
</dbReference>
<dbReference type="InterPro" id="IPR038718">
    <property type="entry name" value="SNF2-like_sf"/>
</dbReference>
<protein>
    <recommendedName>
        <fullName evidence="8">DNA annealing helicase and endonuclease ZRANB3</fullName>
    </recommendedName>
</protein>
<dbReference type="GO" id="GO:0031297">
    <property type="term" value="P:replication fork processing"/>
    <property type="evidence" value="ECO:0007669"/>
    <property type="project" value="TreeGrafter"/>
</dbReference>
<dbReference type="InterPro" id="IPR000330">
    <property type="entry name" value="SNF2_N"/>
</dbReference>
<comment type="caution">
    <text evidence="6">The sequence shown here is derived from an EMBL/GenBank/DDBJ whole genome shotgun (WGS) entry which is preliminary data.</text>
</comment>
<dbReference type="SUPFAM" id="SSF52540">
    <property type="entry name" value="P-loop containing nucleoside triphosphate hydrolases"/>
    <property type="match status" value="1"/>
</dbReference>
<evidence type="ECO:0000256" key="2">
    <source>
        <dbReference type="SAM" id="MobiDB-lite"/>
    </source>
</evidence>
<proteinExistence type="predicted"/>
<dbReference type="GO" id="GO:0004520">
    <property type="term" value="F:DNA endonuclease activity"/>
    <property type="evidence" value="ECO:0007669"/>
    <property type="project" value="TreeGrafter"/>
</dbReference>
<evidence type="ECO:0000259" key="5">
    <source>
        <dbReference type="PROSITE" id="PS51194"/>
    </source>
</evidence>
<evidence type="ECO:0000313" key="6">
    <source>
        <dbReference type="EMBL" id="KAK9278783.1"/>
    </source>
</evidence>
<dbReference type="GO" id="GO:0005524">
    <property type="term" value="F:ATP binding"/>
    <property type="evidence" value="ECO:0007669"/>
    <property type="project" value="InterPro"/>
</dbReference>
<evidence type="ECO:0000313" key="7">
    <source>
        <dbReference type="Proteomes" id="UP001415857"/>
    </source>
</evidence>
<dbReference type="Gene3D" id="3.40.50.10810">
    <property type="entry name" value="Tandem AAA-ATPase domain"/>
    <property type="match status" value="1"/>
</dbReference>
<keyword evidence="3" id="KW-1133">Transmembrane helix</keyword>
<dbReference type="InterPro" id="IPR049730">
    <property type="entry name" value="SNF2/RAD54-like_C"/>
</dbReference>
<dbReference type="EMBL" id="JBBPBK010000009">
    <property type="protein sequence ID" value="KAK9278783.1"/>
    <property type="molecule type" value="Genomic_DNA"/>
</dbReference>
<dbReference type="Pfam" id="PF00176">
    <property type="entry name" value="SNF2-rel_dom"/>
    <property type="match status" value="1"/>
</dbReference>
<gene>
    <name evidence="6" type="ORF">L1049_028361</name>
</gene>
<dbReference type="CDD" id="cd00085">
    <property type="entry name" value="HNHc"/>
    <property type="match status" value="1"/>
</dbReference>
<dbReference type="SMART" id="SM00490">
    <property type="entry name" value="HELICc"/>
    <property type="match status" value="1"/>
</dbReference>
<dbReference type="Gene3D" id="1.10.30.50">
    <property type="match status" value="1"/>
</dbReference>
<feature type="transmembrane region" description="Helical" evidence="3">
    <location>
        <begin position="7"/>
        <end position="26"/>
    </location>
</feature>
<sequence length="955" mass="107949">MGCTSCYIPCFSYIILFIFFFLSVFGHHDNPDYLMKFPRIVVISYTMLHHLRKSMLEREWAFLIVDESHHVRCTKKTSESEEIKAVLDVATKVKRIVLLSGTPSLSRPGLLGKDKFEFAKTYCAVKSVWGSQGKIFQDFSKGIRLEELNVLLKQTVMIRRLKEHVLVQLPPKRRQIIRLLLKRSDIVSAKAAADLGNSDAPEKKIIEDSPLEFFDEPDGSVGCLGSSIKLTYQELGIAKLTGFREWLSLHPIVAELDGAANLDRNPSSQKMIIFAHHHKVLDGVQEFVCERGIGFVRIDGNSLPRDRQLAVLSFQSSAEALVLVLQVKIAIVGIEAGGVGLDFSAAQNVVFLELPKTASWLRQAEDRAHRRGQTSAVNIYIFCAKDTLDESHWQNMNKSLHLVSSTTDGKYDAVQEIAVEGVSCLEMSSKTDRSVENRILEYAVCGELTAEPVKLPYASLAQDMHPVEVYNEVAEKVIDKFEEQSETCGNLTQTDDLNIKADVVSDLPVEKACVSMGELEGSAFEVKIGSCGRVSSFRLDEGSKEKGQEINPGTTKIDDGRPVQQIEADESCSDRVDFLRFEVSQYTGRIHLYSCIPGTDSRPRPLFENFRPEEIESLNAPDADNNRKTAFKFVRENPAFRHAILAFIDQWKNLRPIERRKLLRKPLQLPLTVELCYLNENINHNSEGLLRGGSNRRNTPLYEINHSLPSHAVWKKVHLCGGYGKKEKEYTQGWTLTDEPLCKLCQTPCRTDNAKTPEFFEDLFCNFGCYEEYRIRISNRFLRQELFQLEHGVCTNCHLDCHKLVKHLKPLSLPRRQDYIEKVAPKVARRKKLLDKLVNDPTEGNAWHADHIVPVYRGGGECRLENMRTLCVACHLDVTATQCAERRSARVKAKKQLKVIMSNLKKWSELDQGHLEIQENLVEDVLLIKAPGSAYSRGKSSSTGSEDLEKSTKAH</sequence>
<dbReference type="GO" id="GO:0008270">
    <property type="term" value="F:zinc ion binding"/>
    <property type="evidence" value="ECO:0007669"/>
    <property type="project" value="InterPro"/>
</dbReference>
<dbReference type="InterPro" id="IPR027417">
    <property type="entry name" value="P-loop_NTPase"/>
</dbReference>
<reference evidence="6 7" key="1">
    <citation type="journal article" date="2024" name="Plant J.">
        <title>Genome sequences and population genomics reveal climatic adaptation and genomic divergence between two closely related sweetgum species.</title>
        <authorList>
            <person name="Xu W.Q."/>
            <person name="Ren C.Q."/>
            <person name="Zhang X.Y."/>
            <person name="Comes H.P."/>
            <person name="Liu X.H."/>
            <person name="Li Y.G."/>
            <person name="Kettle C.J."/>
            <person name="Jalonen R."/>
            <person name="Gaisberger H."/>
            <person name="Ma Y.Z."/>
            <person name="Qiu Y.X."/>
        </authorList>
    </citation>
    <scope>NUCLEOTIDE SEQUENCE [LARGE SCALE GENOMIC DNA]</scope>
    <source>
        <strain evidence="6">Hangzhou</strain>
    </source>
</reference>
<dbReference type="Gene3D" id="3.40.50.300">
    <property type="entry name" value="P-loop containing nucleotide triphosphate hydrolases"/>
    <property type="match status" value="1"/>
</dbReference>
<keyword evidence="7" id="KW-1185">Reference proteome</keyword>
<accession>A0AAP0WWE6</accession>
<organism evidence="6 7">
    <name type="scientific">Liquidambar formosana</name>
    <name type="common">Formosan gum</name>
    <dbReference type="NCBI Taxonomy" id="63359"/>
    <lineage>
        <taxon>Eukaryota</taxon>
        <taxon>Viridiplantae</taxon>
        <taxon>Streptophyta</taxon>
        <taxon>Embryophyta</taxon>
        <taxon>Tracheophyta</taxon>
        <taxon>Spermatophyta</taxon>
        <taxon>Magnoliopsida</taxon>
        <taxon>eudicotyledons</taxon>
        <taxon>Gunneridae</taxon>
        <taxon>Pentapetalae</taxon>
        <taxon>Saxifragales</taxon>
        <taxon>Altingiaceae</taxon>
        <taxon>Liquidambar</taxon>
    </lineage>
</organism>
<feature type="region of interest" description="Disordered" evidence="2">
    <location>
        <begin position="933"/>
        <end position="955"/>
    </location>
</feature>
<dbReference type="Proteomes" id="UP001415857">
    <property type="component" value="Unassembled WGS sequence"/>
</dbReference>